<feature type="domain" description="GPI inositol-deacylase winged helix" evidence="4">
    <location>
        <begin position="490"/>
        <end position="567"/>
    </location>
</feature>
<evidence type="ECO:0000256" key="1">
    <source>
        <dbReference type="ARBA" id="ARBA00022737"/>
    </source>
</evidence>
<feature type="repeat" description="ANK" evidence="3">
    <location>
        <begin position="708"/>
        <end position="731"/>
    </location>
</feature>
<dbReference type="InterPro" id="IPR056884">
    <property type="entry name" value="NPHP3-like_N"/>
</dbReference>
<dbReference type="AlphaFoldDB" id="A0A1B8GKD6"/>
<feature type="domain" description="Nephrocystin 3-like N-terminal" evidence="5">
    <location>
        <begin position="214"/>
        <end position="378"/>
    </location>
</feature>
<dbReference type="InterPro" id="IPR036770">
    <property type="entry name" value="Ankyrin_rpt-contain_sf"/>
</dbReference>
<dbReference type="Pfam" id="PF00023">
    <property type="entry name" value="Ank"/>
    <property type="match status" value="2"/>
</dbReference>
<dbReference type="GeneID" id="28839207"/>
<reference evidence="7" key="2">
    <citation type="journal article" date="2018" name="Nat. Commun.">
        <title>Extreme sensitivity to ultraviolet light in the fungal pathogen causing white-nose syndrome of bats.</title>
        <authorList>
            <person name="Palmer J.M."/>
            <person name="Drees K.P."/>
            <person name="Foster J.T."/>
            <person name="Lindner D.L."/>
        </authorList>
    </citation>
    <scope>NUCLEOTIDE SEQUENCE [LARGE SCALE GENOMIC DNA]</scope>
    <source>
        <strain evidence="7">UAMH 10579</strain>
    </source>
</reference>
<keyword evidence="1" id="KW-0677">Repeat</keyword>
<dbReference type="EMBL" id="KV460229">
    <property type="protein sequence ID" value="OBT96322.1"/>
    <property type="molecule type" value="Genomic_DNA"/>
</dbReference>
<evidence type="ECO:0000256" key="2">
    <source>
        <dbReference type="ARBA" id="ARBA00023043"/>
    </source>
</evidence>
<dbReference type="OrthoDB" id="195446at2759"/>
<evidence type="ECO:0000256" key="3">
    <source>
        <dbReference type="PROSITE-ProRule" id="PRU00023"/>
    </source>
</evidence>
<name>A0A1B8GKD6_9PEZI</name>
<keyword evidence="2 3" id="KW-0040">ANK repeat</keyword>
<feature type="repeat" description="ANK" evidence="3">
    <location>
        <begin position="946"/>
        <end position="979"/>
    </location>
</feature>
<dbReference type="Gene3D" id="1.25.40.20">
    <property type="entry name" value="Ankyrin repeat-containing domain"/>
    <property type="match status" value="4"/>
</dbReference>
<dbReference type="Pfam" id="PF24883">
    <property type="entry name" value="NPHP3_N"/>
    <property type="match status" value="1"/>
</dbReference>
<reference evidence="6 7" key="1">
    <citation type="submission" date="2016-03" db="EMBL/GenBank/DDBJ databases">
        <title>Comparative genomics of Pseudogymnoascus destructans, the fungus causing white-nose syndrome of bats.</title>
        <authorList>
            <person name="Palmer J.M."/>
            <person name="Drees K.P."/>
            <person name="Foster J.T."/>
            <person name="Lindner D.L."/>
        </authorList>
    </citation>
    <scope>NUCLEOTIDE SEQUENCE [LARGE SCALE GENOMIC DNA]</scope>
    <source>
        <strain evidence="6 7">UAMH 10579</strain>
    </source>
</reference>
<dbReference type="Gene3D" id="3.40.50.300">
    <property type="entry name" value="P-loop containing nucleotide triphosphate hydrolases"/>
    <property type="match status" value="1"/>
</dbReference>
<evidence type="ECO:0000313" key="7">
    <source>
        <dbReference type="Proteomes" id="UP000091956"/>
    </source>
</evidence>
<evidence type="ECO:0000313" key="6">
    <source>
        <dbReference type="EMBL" id="OBT96322.1"/>
    </source>
</evidence>
<dbReference type="PANTHER" id="PTHR24198:SF165">
    <property type="entry name" value="ANKYRIN REPEAT-CONTAINING PROTEIN-RELATED"/>
    <property type="match status" value="1"/>
</dbReference>
<feature type="repeat" description="ANK" evidence="3">
    <location>
        <begin position="912"/>
        <end position="935"/>
    </location>
</feature>
<dbReference type="InterPro" id="IPR054471">
    <property type="entry name" value="GPIID_WHD"/>
</dbReference>
<dbReference type="SMART" id="SM00248">
    <property type="entry name" value="ANK"/>
    <property type="match status" value="11"/>
</dbReference>
<gene>
    <name evidence="6" type="ORF">VE01_05821</name>
</gene>
<dbReference type="InterPro" id="IPR002110">
    <property type="entry name" value="Ankyrin_rpt"/>
</dbReference>
<evidence type="ECO:0000259" key="4">
    <source>
        <dbReference type="Pfam" id="PF22939"/>
    </source>
</evidence>
<sequence length="1119" mass="124634">MDPLSITASTIAILQATATLVSYVNDIKGAPSDQARFAKEAQSLSDLLTNLICRLGEGKAKSEDWYTAVEALGKPDGPLGQYGTALERLQRKIKGGEGLAKMGNVLLWKFVKEEVAGILLQIERIKSLILVALQLDHLELSRAIKDCLAEIYNSNEELKIDMSAVLCSMPVLQDGIKKIQVGQDRQQNHELLQWISSTDFPSQLSDIIARRQTGTCQWFLESSEFNNWLSGTEKTLFCPGIPGAGKTMVSAIAVDHLYKTTHNNNIGVAYVFCNYKVQSEQNTLSLLSAILKQLVQAQPSAPDAANTLYNLHHARGTMATVHEISNTLKVMLKSFSTVYIVVDALDECSDEHKTPLRLLERLRDLQNDGDIRLMVTSRFIPDIEEQFKLAPKLEVRASPEDVAEFIKGQIPRLHRCVQRDDELKREVEEHIVEAVDGMFLLARLHVDSLLDKTTKSKVRAMLKGLSSGEEALKKAYDDAIKRIEAQQEGCSELAKRVLTWISYAERPLTTEELCHALAVNPGDTDLDTDNFEDMDDIVSFCAGLVTVDDQSNIIRLIHYTTQEYFLRIRQDWNPTAQRDITTTCLTYLSFDPFKTGVSGISGIDDFQDMLKTYIFFEYASQHWAQHAMSVQEQVLEVALPILKDMKLVSYLVYPPYELRALLRGLRFSERIKNTTGIHLTAKLGLQYLLRVLLAGLGDFGNANLKDDRGQTPLSWAAEHGQAEIVKMLVERDDVNVNSKDNHGQTPLSSAGMKGHVAIVKLLLEQDDISADLTNNYGQTPLCKAAEQGQVAIVKLLIDQDDVNADSKDDSGRTPLLWSAALGFEEIVKLLVERDDVNADSKDNDGRTPLSWSAINGHEEIVKLLVERDDVDADSKDNDGWTPLTCSARTGFGEIVKLLVKRDDVNADSKNNNGRTPLSFLAVDGSAEIVKLLVERDDVNADSKDNDGRTPLSWAGECGKSEIVALLLRRNDVNADSKDNRGQTPLSWAAYHNTRIAVIKLLASREDVKADSKDNNGRTPLSYAATQYGQESKSVKLLLERDDVDVNSKDNDGLTPLMWAARFGFEGTVRVFVEQENVDVNLRDNDGHTALWWAESDERVGYRGWDEIVEKLKSKTSPIA</sequence>
<evidence type="ECO:0000259" key="5">
    <source>
        <dbReference type="Pfam" id="PF24883"/>
    </source>
</evidence>
<dbReference type="PROSITE" id="PS50297">
    <property type="entry name" value="ANK_REP_REGION"/>
    <property type="match status" value="4"/>
</dbReference>
<dbReference type="PANTHER" id="PTHR24198">
    <property type="entry name" value="ANKYRIN REPEAT AND PROTEIN KINASE DOMAIN-CONTAINING PROTEIN"/>
    <property type="match status" value="1"/>
</dbReference>
<dbReference type="Pfam" id="PF13637">
    <property type="entry name" value="Ank_4"/>
    <property type="match status" value="1"/>
</dbReference>
<keyword evidence="7" id="KW-1185">Reference proteome</keyword>
<dbReference type="SUPFAM" id="SSF52540">
    <property type="entry name" value="P-loop containing nucleoside triphosphate hydrolases"/>
    <property type="match status" value="1"/>
</dbReference>
<dbReference type="Proteomes" id="UP000091956">
    <property type="component" value="Unassembled WGS sequence"/>
</dbReference>
<dbReference type="STRING" id="342668.A0A1B8GKD6"/>
<dbReference type="SUPFAM" id="SSF48403">
    <property type="entry name" value="Ankyrin repeat"/>
    <property type="match status" value="1"/>
</dbReference>
<feature type="repeat" description="ANK" evidence="3">
    <location>
        <begin position="844"/>
        <end position="867"/>
    </location>
</feature>
<dbReference type="Pfam" id="PF22939">
    <property type="entry name" value="WHD_GPIID"/>
    <property type="match status" value="1"/>
</dbReference>
<proteinExistence type="predicted"/>
<dbReference type="InterPro" id="IPR027417">
    <property type="entry name" value="P-loop_NTPase"/>
</dbReference>
<accession>A0A1B8GKD6</accession>
<dbReference type="RefSeq" id="XP_018130055.1">
    <property type="nucleotide sequence ID" value="XM_018275279.2"/>
</dbReference>
<organism evidence="6 7">
    <name type="scientific">Pseudogymnoascus verrucosus</name>
    <dbReference type="NCBI Taxonomy" id="342668"/>
    <lineage>
        <taxon>Eukaryota</taxon>
        <taxon>Fungi</taxon>
        <taxon>Dikarya</taxon>
        <taxon>Ascomycota</taxon>
        <taxon>Pezizomycotina</taxon>
        <taxon>Leotiomycetes</taxon>
        <taxon>Thelebolales</taxon>
        <taxon>Thelebolaceae</taxon>
        <taxon>Pseudogymnoascus</taxon>
    </lineage>
</organism>
<dbReference type="Pfam" id="PF12796">
    <property type="entry name" value="Ank_2"/>
    <property type="match status" value="3"/>
</dbReference>
<protein>
    <submittedName>
        <fullName evidence="6">Uncharacterized protein</fullName>
    </submittedName>
</protein>
<dbReference type="PROSITE" id="PS50088">
    <property type="entry name" value="ANK_REPEAT"/>
    <property type="match status" value="5"/>
</dbReference>
<feature type="repeat" description="ANK" evidence="3">
    <location>
        <begin position="742"/>
        <end position="764"/>
    </location>
</feature>